<dbReference type="GeneID" id="36401601"/>
<evidence type="ECO:0000313" key="1">
    <source>
        <dbReference type="EMBL" id="CEG48740.1"/>
    </source>
</evidence>
<dbReference type="EMBL" id="CCYD01003042">
    <property type="protein sequence ID" value="CEG48740.1"/>
    <property type="molecule type" value="Genomic_DNA"/>
</dbReference>
<dbReference type="AlphaFoldDB" id="A0A0P1B4A2"/>
<accession>A0A0P1B4A2</accession>
<proteinExistence type="predicted"/>
<reference evidence="2" key="1">
    <citation type="submission" date="2014-09" db="EMBL/GenBank/DDBJ databases">
        <authorList>
            <person name="Sharma Rahul"/>
            <person name="Thines Marco"/>
        </authorList>
    </citation>
    <scope>NUCLEOTIDE SEQUENCE [LARGE SCALE GENOMIC DNA]</scope>
</reference>
<protein>
    <submittedName>
        <fullName evidence="1">Uncharacterized protein</fullName>
    </submittedName>
</protein>
<name>A0A0P1B4A2_PLAHL</name>
<dbReference type="RefSeq" id="XP_024585109.1">
    <property type="nucleotide sequence ID" value="XM_024719851.1"/>
</dbReference>
<keyword evidence="2" id="KW-1185">Reference proteome</keyword>
<dbReference type="Proteomes" id="UP000054928">
    <property type="component" value="Unassembled WGS sequence"/>
</dbReference>
<sequence length="55" mass="5804">MVASLDSNGVDTCNGVLSLTKVNILIFPSVSSLSAANHSNDLRKRLDIHAGSYSN</sequence>
<organism evidence="1 2">
    <name type="scientific">Plasmopara halstedii</name>
    <name type="common">Downy mildew of sunflower</name>
    <dbReference type="NCBI Taxonomy" id="4781"/>
    <lineage>
        <taxon>Eukaryota</taxon>
        <taxon>Sar</taxon>
        <taxon>Stramenopiles</taxon>
        <taxon>Oomycota</taxon>
        <taxon>Peronosporomycetes</taxon>
        <taxon>Peronosporales</taxon>
        <taxon>Peronosporaceae</taxon>
        <taxon>Plasmopara</taxon>
    </lineage>
</organism>
<evidence type="ECO:0000313" key="2">
    <source>
        <dbReference type="Proteomes" id="UP000054928"/>
    </source>
</evidence>